<dbReference type="GO" id="GO:0005248">
    <property type="term" value="F:voltage-gated sodium channel activity"/>
    <property type="evidence" value="ECO:0007669"/>
    <property type="project" value="TreeGrafter"/>
</dbReference>
<evidence type="ECO:0000259" key="7">
    <source>
        <dbReference type="Pfam" id="PF00520"/>
    </source>
</evidence>
<protein>
    <submittedName>
        <fullName evidence="8">Cation channel family protein</fullName>
    </submittedName>
</protein>
<evidence type="ECO:0000313" key="9">
    <source>
        <dbReference type="Proteomes" id="UP000236319"/>
    </source>
</evidence>
<evidence type="ECO:0000256" key="1">
    <source>
        <dbReference type="ARBA" id="ARBA00004141"/>
    </source>
</evidence>
<dbReference type="PANTHER" id="PTHR10037">
    <property type="entry name" value="VOLTAGE-GATED CATION CHANNEL CALCIUM AND SODIUM"/>
    <property type="match status" value="1"/>
</dbReference>
<dbReference type="AlphaFoldDB" id="A0A2H6K7R4"/>
<dbReference type="Pfam" id="PF00520">
    <property type="entry name" value="Ion_trans"/>
    <property type="match status" value="1"/>
</dbReference>
<dbReference type="Proteomes" id="UP000236319">
    <property type="component" value="Unassembled WGS sequence"/>
</dbReference>
<feature type="transmembrane region" description="Helical" evidence="6">
    <location>
        <begin position="475"/>
        <end position="500"/>
    </location>
</feature>
<proteinExistence type="predicted"/>
<dbReference type="VEuPathDB" id="PiroplasmaDB:BOVATA_005340"/>
<dbReference type="SUPFAM" id="SSF81324">
    <property type="entry name" value="Voltage-gated potassium channels"/>
    <property type="match status" value="1"/>
</dbReference>
<comment type="caution">
    <text evidence="8">The sequence shown here is derived from an EMBL/GenBank/DDBJ whole genome shotgun (WGS) entry which is preliminary data.</text>
</comment>
<dbReference type="InterPro" id="IPR005821">
    <property type="entry name" value="Ion_trans_dom"/>
</dbReference>
<evidence type="ECO:0000256" key="6">
    <source>
        <dbReference type="SAM" id="Phobius"/>
    </source>
</evidence>
<feature type="region of interest" description="Disordered" evidence="5">
    <location>
        <begin position="112"/>
        <end position="133"/>
    </location>
</feature>
<dbReference type="GO" id="GO:0001518">
    <property type="term" value="C:voltage-gated sodium channel complex"/>
    <property type="evidence" value="ECO:0007669"/>
    <property type="project" value="TreeGrafter"/>
</dbReference>
<dbReference type="Gene3D" id="1.10.287.70">
    <property type="match status" value="1"/>
</dbReference>
<organism evidence="8 9">
    <name type="scientific">Babesia ovata</name>
    <dbReference type="NCBI Taxonomy" id="189622"/>
    <lineage>
        <taxon>Eukaryota</taxon>
        <taxon>Sar</taxon>
        <taxon>Alveolata</taxon>
        <taxon>Apicomplexa</taxon>
        <taxon>Aconoidasida</taxon>
        <taxon>Piroplasmida</taxon>
        <taxon>Babesiidae</taxon>
        <taxon>Babesia</taxon>
    </lineage>
</organism>
<accession>A0A2H6K7R4</accession>
<evidence type="ECO:0000313" key="8">
    <source>
        <dbReference type="EMBL" id="GBE59041.1"/>
    </source>
</evidence>
<feature type="transmembrane region" description="Helical" evidence="6">
    <location>
        <begin position="263"/>
        <end position="284"/>
    </location>
</feature>
<evidence type="ECO:0000256" key="3">
    <source>
        <dbReference type="ARBA" id="ARBA00022989"/>
    </source>
</evidence>
<feature type="domain" description="Ion transport" evidence="7">
    <location>
        <begin position="261"/>
        <end position="504"/>
    </location>
</feature>
<dbReference type="InterPro" id="IPR043203">
    <property type="entry name" value="VGCC_Ca_Na"/>
</dbReference>
<dbReference type="EMBL" id="BDSA01000001">
    <property type="protein sequence ID" value="GBE59041.1"/>
    <property type="molecule type" value="Genomic_DNA"/>
</dbReference>
<feature type="transmembrane region" description="Helical" evidence="6">
    <location>
        <begin position="405"/>
        <end position="426"/>
    </location>
</feature>
<feature type="compositionally biased region" description="Polar residues" evidence="5">
    <location>
        <begin position="667"/>
        <end position="679"/>
    </location>
</feature>
<feature type="region of interest" description="Disordered" evidence="5">
    <location>
        <begin position="654"/>
        <end position="680"/>
    </location>
</feature>
<dbReference type="OrthoDB" id="431647at2759"/>
<gene>
    <name evidence="8" type="ORF">BOVATA_005340</name>
</gene>
<feature type="transmembrane region" description="Helical" evidence="6">
    <location>
        <begin position="290"/>
        <end position="308"/>
    </location>
</feature>
<keyword evidence="4 6" id="KW-0472">Membrane</keyword>
<evidence type="ECO:0000256" key="2">
    <source>
        <dbReference type="ARBA" id="ARBA00022692"/>
    </source>
</evidence>
<sequence length="876" mass="97156">MSISRLCAAKNQLVATRPLQRGCLLSPTEAYWLVILFYAAELDIPTGLRKAQIAVLLESLRLCWTMQSTRESPKPIDILRSRSSENYKRGAIGTDRSSRNVSLDIAKRFSRQDTRFQDDKDTPQERMDARIRSDSALRRSSRDFYKETGTSSFSTGKKDRSMVATAGNSMEGGTSDLAASDSLSLSMRLAAVSRAAGPREGFPGCNSYRESAAISSSSSSYPPLRYCASGVIDARKYREELLMITRGHEDMGMRLYNHPCYRWFLMAIVVAYACFLGFCTLLDWHDISTPWITAIFVFRFMFFVLFTFDLIMQATQCVNVKLYRHPEFLVDFALLLCEVASTIYVVNAVSNHCSSAYESTAQCQRYLSSLRIWSCLPLLRLYKLCKHCGPLRTLTKGIMLSIQSLAWTAVFVIMVIYACAIYTTWVFTEVESEEMDDYWGTLLRSMYTLFTIMTLEGWNEVSNDTAKFYPNSKMFFVIFVCFATLTVMNVVTGIILNTFLTVNEKFSEEKCSKGRCDRYAEVTSILGEAIKGAPTGDQAYLSGEPTPQFVSARTCSKDTMEERTAASESSNQGGRRFKGDADKLSTKMFRVGQSIGLKMRNTMWRIMPVLAGSRDSTRGEVTFADIESGNCDGGDNAPDRAQALKLQEPLTPTNARVGAAPDHDDSSPNAPSRPTSSDILNDLMDAADSPAAGQIGTLKAPIPMRSPAVPAPQPAANNSIQGACRINMSRDMRSNGRVMYGYRNEGDGGSAEMMRFVETQSGDHAIIDMTYRDPYATLTDPSIKQALRHAGVPMFQAYEVLNMYYANGLYQVTVAEFAAACERLPGNASGKDLLSFELAFARRLSVLEARVAQIGTKLDVLLEYLAGSAAAPCNKN</sequence>
<dbReference type="GeneID" id="39872811"/>
<keyword evidence="3 6" id="KW-1133">Transmembrane helix</keyword>
<evidence type="ECO:0000256" key="4">
    <source>
        <dbReference type="ARBA" id="ARBA00023136"/>
    </source>
</evidence>
<feature type="region of interest" description="Disordered" evidence="5">
    <location>
        <begin position="560"/>
        <end position="581"/>
    </location>
</feature>
<dbReference type="PANTHER" id="PTHR10037:SF62">
    <property type="entry name" value="SODIUM CHANNEL PROTEIN 60E"/>
    <property type="match status" value="1"/>
</dbReference>
<comment type="subcellular location">
    <subcellularLocation>
        <location evidence="1">Membrane</location>
        <topology evidence="1">Multi-pass membrane protein</topology>
    </subcellularLocation>
</comment>
<keyword evidence="2 6" id="KW-0812">Transmembrane</keyword>
<evidence type="ECO:0000256" key="5">
    <source>
        <dbReference type="SAM" id="MobiDB-lite"/>
    </source>
</evidence>
<keyword evidence="9" id="KW-1185">Reference proteome</keyword>
<feature type="transmembrane region" description="Helical" evidence="6">
    <location>
        <begin position="438"/>
        <end position="455"/>
    </location>
</feature>
<dbReference type="RefSeq" id="XP_028865284.1">
    <property type="nucleotide sequence ID" value="XM_029009451.1"/>
</dbReference>
<name>A0A2H6K7R4_9APIC</name>
<reference evidence="8 9" key="1">
    <citation type="journal article" date="2017" name="BMC Genomics">
        <title>Whole-genome assembly of Babesia ovata and comparative genomics between closely related pathogens.</title>
        <authorList>
            <person name="Yamagishi J."/>
            <person name="Asada M."/>
            <person name="Hakimi H."/>
            <person name="Tanaka T.Q."/>
            <person name="Sugimoto C."/>
            <person name="Kawazu S."/>
        </authorList>
    </citation>
    <scope>NUCLEOTIDE SEQUENCE [LARGE SCALE GENOMIC DNA]</scope>
    <source>
        <strain evidence="8 9">Miyake</strain>
    </source>
</reference>